<sequence length="103" mass="11429">MESESAPSGPGEAAWEALTFDEPVIVALAIWAALLVAHVIAASVYYWREQRSPEWLAVLAILAYWPILVSIIGLGLVIKYLIRPLIGQIKLFRRKSDIKGVVE</sequence>
<evidence type="ECO:0000313" key="3">
    <source>
        <dbReference type="Proteomes" id="UP000199245"/>
    </source>
</evidence>
<keyword evidence="1" id="KW-1133">Transmembrane helix</keyword>
<protein>
    <recommendedName>
        <fullName evidence="4">Transmembrane protein</fullName>
    </recommendedName>
</protein>
<dbReference type="AlphaFoldDB" id="A0A1G6L0R6"/>
<gene>
    <name evidence="2" type="ORF">SAMN05216337_1002290</name>
</gene>
<proteinExistence type="predicted"/>
<evidence type="ECO:0008006" key="4">
    <source>
        <dbReference type="Google" id="ProtNLM"/>
    </source>
</evidence>
<dbReference type="RefSeq" id="WP_229161978.1">
    <property type="nucleotide sequence ID" value="NZ_FMZW01000002.1"/>
</dbReference>
<name>A0A1G6L0R6_9BRAD</name>
<keyword evidence="1" id="KW-0472">Membrane</keyword>
<dbReference type="EMBL" id="FMZW01000002">
    <property type="protein sequence ID" value="SDC36930.1"/>
    <property type="molecule type" value="Genomic_DNA"/>
</dbReference>
<feature type="transmembrane region" description="Helical" evidence="1">
    <location>
        <begin position="24"/>
        <end position="47"/>
    </location>
</feature>
<dbReference type="Proteomes" id="UP000199245">
    <property type="component" value="Unassembled WGS sequence"/>
</dbReference>
<evidence type="ECO:0000313" key="2">
    <source>
        <dbReference type="EMBL" id="SDC36930.1"/>
    </source>
</evidence>
<keyword evidence="1" id="KW-0812">Transmembrane</keyword>
<reference evidence="2 3" key="1">
    <citation type="submission" date="2016-10" db="EMBL/GenBank/DDBJ databases">
        <authorList>
            <person name="de Groot N.N."/>
        </authorList>
    </citation>
    <scope>NUCLEOTIDE SEQUENCE [LARGE SCALE GENOMIC DNA]</scope>
    <source>
        <strain evidence="2 3">R5</strain>
    </source>
</reference>
<organism evidence="2 3">
    <name type="scientific">Bradyrhizobium brasilense</name>
    <dbReference type="NCBI Taxonomy" id="1419277"/>
    <lineage>
        <taxon>Bacteria</taxon>
        <taxon>Pseudomonadati</taxon>
        <taxon>Pseudomonadota</taxon>
        <taxon>Alphaproteobacteria</taxon>
        <taxon>Hyphomicrobiales</taxon>
        <taxon>Nitrobacteraceae</taxon>
        <taxon>Bradyrhizobium</taxon>
    </lineage>
</organism>
<evidence type="ECO:0000256" key="1">
    <source>
        <dbReference type="SAM" id="Phobius"/>
    </source>
</evidence>
<feature type="transmembrane region" description="Helical" evidence="1">
    <location>
        <begin position="59"/>
        <end position="82"/>
    </location>
</feature>
<accession>A0A1G6L0R6</accession>